<feature type="compositionally biased region" description="Basic residues" evidence="1">
    <location>
        <begin position="166"/>
        <end position="175"/>
    </location>
</feature>
<comment type="caution">
    <text evidence="2">The sequence shown here is derived from an EMBL/GenBank/DDBJ whole genome shotgun (WGS) entry which is preliminary data.</text>
</comment>
<reference evidence="2 3" key="1">
    <citation type="submission" date="2020-04" db="EMBL/GenBank/DDBJ databases">
        <title>Perkinsus chesapeaki whole genome sequence.</title>
        <authorList>
            <person name="Bogema D.R."/>
        </authorList>
    </citation>
    <scope>NUCLEOTIDE SEQUENCE [LARGE SCALE GENOMIC DNA]</scope>
    <source>
        <strain evidence="2">ATCC PRA-425</strain>
    </source>
</reference>
<protein>
    <submittedName>
        <fullName evidence="2">Uncharacterized protein</fullName>
    </submittedName>
</protein>
<gene>
    <name evidence="2" type="ORF">FOL47_008086</name>
</gene>
<evidence type="ECO:0000313" key="2">
    <source>
        <dbReference type="EMBL" id="KAF4675247.1"/>
    </source>
</evidence>
<proteinExistence type="predicted"/>
<dbReference type="AlphaFoldDB" id="A0A7J6MV99"/>
<accession>A0A7J6MV99</accession>
<dbReference type="Proteomes" id="UP000591131">
    <property type="component" value="Unassembled WGS sequence"/>
</dbReference>
<feature type="region of interest" description="Disordered" evidence="1">
    <location>
        <begin position="131"/>
        <end position="183"/>
    </location>
</feature>
<feature type="compositionally biased region" description="Low complexity" evidence="1">
    <location>
        <begin position="26"/>
        <end position="35"/>
    </location>
</feature>
<dbReference type="EMBL" id="JAAPAO010000050">
    <property type="protein sequence ID" value="KAF4675247.1"/>
    <property type="molecule type" value="Genomic_DNA"/>
</dbReference>
<sequence length="917" mass="102953">MSSFVSLRGSSREGSRRSIVSRRSIRTSPVRSRPSLTGHGNRATAAADRSQSRISRAGSLRPHTTPAGRRELPSCVGRRSISRTDIEKSRIVDLINLVEARPEEICQIKHCKEFADARWEKHLFLEKNMKPHSAEDPAAEAPKRSKTHQFERRQKKDKGNRSPKLQPRKGQRRRSSSLSVSGKAAGLEAVPELSLRLSDAVGRARPKSAPGRMTRFQPLPIDLIPAVIGPSPQLAVDARTELPGKIEKGPLFHKIHQGDWEGVYETGRKAVATVCRSQSEAERYNVLASTMGIAKEEARDTEELLVELMGTLGCAMERLKNAQRARLVFQWCIDRIKKLNGGKVVESVLMFNLAVCSMRLGDYQSAFKSADAAVKSFILGNDDSDHTSPPLQLMILRLTAARKTLPPFIEPARQRGRGKSGLRQKRELLLRETQMWADFVWARDRIEQLRLEAMMEDEAIKNPRRKSKELPGSSISMVRRRLVDHGGGDRQRFQETAMPPTDEVRLRFARHTATSLLDEDSSTEAERRVVSDSLVRYGGTTPLGSIGVTREMIEKVVHFCEVRVSYPGLPVTIAGSPICVVLVLHGRIGRYRFITVRDDSSAGEGGLAALADDRRVHYERTGGVRAGEWILCDNPTDRTRSEIYVAEGQEHVEIIVIPAWVFSRLLHEVAENLRFSIAAELSTFLFDCATLFSKPHVSRMFTGIGGYEVENVFEKKKYRLHELVFEPCGGKHPPGLVVVMSGKLELKVVSDDCLKIGMGNFDKDLVLKRTDKLGLSVPNPLAQTVRHEILRALGMMSERYLTEEKLEWRTTLVPGDVLCLESLVGGWGVSHICRCEVVSLSCELLVIPPVNLADANQAQRMKPLVEMITSERDEARNNLIARLRRDSVWRRKKEAFAGRVRERQSSMLPRHMVRNFV</sequence>
<organism evidence="2 3">
    <name type="scientific">Perkinsus chesapeaki</name>
    <name type="common">Clam parasite</name>
    <name type="synonym">Perkinsus andrewsi</name>
    <dbReference type="NCBI Taxonomy" id="330153"/>
    <lineage>
        <taxon>Eukaryota</taxon>
        <taxon>Sar</taxon>
        <taxon>Alveolata</taxon>
        <taxon>Perkinsozoa</taxon>
        <taxon>Perkinsea</taxon>
        <taxon>Perkinsida</taxon>
        <taxon>Perkinsidae</taxon>
        <taxon>Perkinsus</taxon>
    </lineage>
</organism>
<evidence type="ECO:0000256" key="1">
    <source>
        <dbReference type="SAM" id="MobiDB-lite"/>
    </source>
</evidence>
<feature type="region of interest" description="Disordered" evidence="1">
    <location>
        <begin position="1"/>
        <end position="76"/>
    </location>
</feature>
<feature type="compositionally biased region" description="Basic and acidic residues" evidence="1">
    <location>
        <begin position="148"/>
        <end position="160"/>
    </location>
</feature>
<keyword evidence="3" id="KW-1185">Reference proteome</keyword>
<dbReference type="OrthoDB" id="10412298at2759"/>
<evidence type="ECO:0000313" key="3">
    <source>
        <dbReference type="Proteomes" id="UP000591131"/>
    </source>
</evidence>
<name>A0A7J6MV99_PERCH</name>